<proteinExistence type="predicted"/>
<dbReference type="PATRIC" id="fig|316.110.peg.556"/>
<accession>A0A0D7E3E4</accession>
<reference evidence="2 3" key="1">
    <citation type="submission" date="2014-11" db="EMBL/GenBank/DDBJ databases">
        <title>Genomics and ecophysiology of heterotrophic nitrogen fixing bacteria isolated from estuarine surface water.</title>
        <authorList>
            <person name="Bentzon-Tilia M."/>
            <person name="Severin I."/>
            <person name="Hansen L.H."/>
            <person name="Riemann L."/>
        </authorList>
    </citation>
    <scope>NUCLEOTIDE SEQUENCE [LARGE SCALE GENOMIC DNA]</scope>
    <source>
        <strain evidence="2 3">BAL361</strain>
    </source>
</reference>
<evidence type="ECO:0008006" key="4">
    <source>
        <dbReference type="Google" id="ProtNLM"/>
    </source>
</evidence>
<keyword evidence="1" id="KW-1133">Transmembrane helix</keyword>
<keyword evidence="1" id="KW-0812">Transmembrane</keyword>
<sequence length="443" mass="49344">MDTSSNRLFRLYQRIVSSIAFYPALITLGLVLLCIVSIWLEMTYLQAYKEDIKLGLVNNAENARLILGTLVGGIVSLMVFSFSMVMVVLNSASSTLSPRVIPSLISSRNHQFILGIYLGTIIDSLLLILTIQEGDDINIPSLGIFLALGLGIVSLCLFITFIRGISQSIQVDYILNSLFKKTLKELQVQQGKFGQFSERQQWPEDQGWPVTRSTRAGYFKAFNSEAAKALLKKHDLRMTIEVHNGFFVMPGHPLFRLSRQVDGEVTETLLDAFDFYVEEYANQHYFFGFKQISEIASKALSPGINDPGTAIKAIDMLGVLFAERLKLPDFDVASEPDEPPRLYIRELELQQMLLAVLGPPRHYGGGDTQVVLSLLQCFKNLLFCDPEPETEAVLLAHAQAVLDKAKESIALRPDREAIDAAVQQLNEAISHNAPLENPMCAES</sequence>
<dbReference type="Pfam" id="PF10011">
    <property type="entry name" value="DUF2254"/>
    <property type="match status" value="1"/>
</dbReference>
<feature type="transmembrane region" description="Helical" evidence="1">
    <location>
        <begin position="65"/>
        <end position="91"/>
    </location>
</feature>
<feature type="transmembrane region" description="Helical" evidence="1">
    <location>
        <begin position="21"/>
        <end position="45"/>
    </location>
</feature>
<evidence type="ECO:0000313" key="2">
    <source>
        <dbReference type="EMBL" id="KIZ35384.1"/>
    </source>
</evidence>
<protein>
    <recommendedName>
        <fullName evidence="4">DUF2254 domain-containing protein</fullName>
    </recommendedName>
</protein>
<comment type="caution">
    <text evidence="2">The sequence shown here is derived from an EMBL/GenBank/DDBJ whole genome shotgun (WGS) entry which is preliminary data.</text>
</comment>
<dbReference type="InterPro" id="IPR018723">
    <property type="entry name" value="DUF2254_membrane"/>
</dbReference>
<name>A0A0D7E3E4_STUST</name>
<evidence type="ECO:0000256" key="1">
    <source>
        <dbReference type="SAM" id="Phobius"/>
    </source>
</evidence>
<organism evidence="2 3">
    <name type="scientific">Stutzerimonas stutzeri</name>
    <name type="common">Pseudomonas stutzeri</name>
    <dbReference type="NCBI Taxonomy" id="316"/>
    <lineage>
        <taxon>Bacteria</taxon>
        <taxon>Pseudomonadati</taxon>
        <taxon>Pseudomonadota</taxon>
        <taxon>Gammaproteobacteria</taxon>
        <taxon>Pseudomonadales</taxon>
        <taxon>Pseudomonadaceae</taxon>
        <taxon>Stutzerimonas</taxon>
    </lineage>
</organism>
<dbReference type="EMBL" id="JXXD01000124">
    <property type="protein sequence ID" value="KIZ35384.1"/>
    <property type="molecule type" value="Genomic_DNA"/>
</dbReference>
<feature type="transmembrane region" description="Helical" evidence="1">
    <location>
        <begin position="137"/>
        <end position="162"/>
    </location>
</feature>
<evidence type="ECO:0000313" key="3">
    <source>
        <dbReference type="Proteomes" id="UP000032439"/>
    </source>
</evidence>
<dbReference type="RefSeq" id="WP_044315340.1">
    <property type="nucleotide sequence ID" value="NZ_JBITTV010000029.1"/>
</dbReference>
<keyword evidence="1" id="KW-0472">Membrane</keyword>
<dbReference type="AlphaFoldDB" id="A0A0D7E3E4"/>
<feature type="transmembrane region" description="Helical" evidence="1">
    <location>
        <begin position="112"/>
        <end position="131"/>
    </location>
</feature>
<dbReference type="Proteomes" id="UP000032439">
    <property type="component" value="Unassembled WGS sequence"/>
</dbReference>
<gene>
    <name evidence="2" type="ORF">LO50_13660</name>
</gene>